<dbReference type="OrthoDB" id="10666201at2759"/>
<protein>
    <submittedName>
        <fullName evidence="2">Uncharacterized protein</fullName>
    </submittedName>
</protein>
<sequence length="409" mass="45316">MIAFSIRQSDSFAAVTVLGLKAMDLAYTIAKVTIEDDGGIVVSSGRMERAYYKTLLTDYFIGNFSDYGECKLNMYVLTVVRYFNYSNLAHYGAMNEILATMVKAVEASAETYADRVRHPEIDIDDRAWIYALCAEEDFLARTHGPIFRQLLHLFEHHYREKNLTGDQNKIREYLHSSLQTAHTGLKTCEDERCRWLPNAHPCGPGEGYVVPSACDLLPVHEFSDSYFETDVEIASPIPTSPLPGMDENQRAEATSGRWRVVPTRLRDWLRRGTLHTDIIDVETGPSSTPAENGQDEEKLQDLRSDDVPRTNLLRAPTIERNGVADLLILDPFDGELANPLLSPESPAPHIAYNESTLPSLRLDSDPNPATPSGATRADSLGVFPASPTSSRDESAQPNSAGIDEGHSGV</sequence>
<evidence type="ECO:0000313" key="2">
    <source>
        <dbReference type="EMBL" id="KIP06197.1"/>
    </source>
</evidence>
<evidence type="ECO:0000256" key="1">
    <source>
        <dbReference type="SAM" id="MobiDB-lite"/>
    </source>
</evidence>
<reference evidence="2 3" key="1">
    <citation type="journal article" date="2014" name="PLoS Genet.">
        <title>Analysis of the Phlebiopsis gigantea genome, transcriptome and secretome provides insight into its pioneer colonization strategies of wood.</title>
        <authorList>
            <person name="Hori C."/>
            <person name="Ishida T."/>
            <person name="Igarashi K."/>
            <person name="Samejima M."/>
            <person name="Suzuki H."/>
            <person name="Master E."/>
            <person name="Ferreira P."/>
            <person name="Ruiz-Duenas F.J."/>
            <person name="Held B."/>
            <person name="Canessa P."/>
            <person name="Larrondo L.F."/>
            <person name="Schmoll M."/>
            <person name="Druzhinina I.S."/>
            <person name="Kubicek C.P."/>
            <person name="Gaskell J.A."/>
            <person name="Kersten P."/>
            <person name="St John F."/>
            <person name="Glasner J."/>
            <person name="Sabat G."/>
            <person name="Splinter BonDurant S."/>
            <person name="Syed K."/>
            <person name="Yadav J."/>
            <person name="Mgbeahuruike A.C."/>
            <person name="Kovalchuk A."/>
            <person name="Asiegbu F.O."/>
            <person name="Lackner G."/>
            <person name="Hoffmeister D."/>
            <person name="Rencoret J."/>
            <person name="Gutierrez A."/>
            <person name="Sun H."/>
            <person name="Lindquist E."/>
            <person name="Barry K."/>
            <person name="Riley R."/>
            <person name="Grigoriev I.V."/>
            <person name="Henrissat B."/>
            <person name="Kues U."/>
            <person name="Berka R.M."/>
            <person name="Martinez A.T."/>
            <person name="Covert S.F."/>
            <person name="Blanchette R.A."/>
            <person name="Cullen D."/>
        </authorList>
    </citation>
    <scope>NUCLEOTIDE SEQUENCE [LARGE SCALE GENOMIC DNA]</scope>
    <source>
        <strain evidence="2 3">11061_1 CR5-6</strain>
    </source>
</reference>
<name>A0A0C3S6H1_PHLG1</name>
<feature type="compositionally biased region" description="Basic and acidic residues" evidence="1">
    <location>
        <begin position="295"/>
        <end position="308"/>
    </location>
</feature>
<proteinExistence type="predicted"/>
<feature type="region of interest" description="Disordered" evidence="1">
    <location>
        <begin position="279"/>
        <end position="310"/>
    </location>
</feature>
<gene>
    <name evidence="2" type="ORF">PHLGIDRAFT_36046</name>
</gene>
<feature type="region of interest" description="Disordered" evidence="1">
    <location>
        <begin position="358"/>
        <end position="409"/>
    </location>
</feature>
<dbReference type="HOGENOM" id="CLU_672872_0_0_1"/>
<dbReference type="EMBL" id="KN840523">
    <property type="protein sequence ID" value="KIP06197.1"/>
    <property type="molecule type" value="Genomic_DNA"/>
</dbReference>
<organism evidence="2 3">
    <name type="scientific">Phlebiopsis gigantea (strain 11061_1 CR5-6)</name>
    <name type="common">White-rot fungus</name>
    <name type="synonym">Peniophora gigantea</name>
    <dbReference type="NCBI Taxonomy" id="745531"/>
    <lineage>
        <taxon>Eukaryota</taxon>
        <taxon>Fungi</taxon>
        <taxon>Dikarya</taxon>
        <taxon>Basidiomycota</taxon>
        <taxon>Agaricomycotina</taxon>
        <taxon>Agaricomycetes</taxon>
        <taxon>Polyporales</taxon>
        <taxon>Phanerochaetaceae</taxon>
        <taxon>Phlebiopsis</taxon>
    </lineage>
</organism>
<accession>A0A0C3S6H1</accession>
<dbReference type="Proteomes" id="UP000053257">
    <property type="component" value="Unassembled WGS sequence"/>
</dbReference>
<evidence type="ECO:0000313" key="3">
    <source>
        <dbReference type="Proteomes" id="UP000053257"/>
    </source>
</evidence>
<keyword evidence="3" id="KW-1185">Reference proteome</keyword>
<dbReference type="AlphaFoldDB" id="A0A0C3S6H1"/>